<sequence length="733" mass="83900">MKKYYVLLLLFIHYGIYAQTQDLNFSFEEIDGKTPAGWSLSGKDDYDASVDHTISKDGKNSVVIEYHGDSPNFKAWTYSIPAKYQGKKIKLTGYIKTENVTDGYAGLWLRIDPRVAFNNMQDRGVTGTTDWEKHTITLDLKPDKAQKIVFGGLLVGKGKMWIDDLQVTIDGKPIHEAPLKELSKAEKDREFDEGSNIKFPELNDEVISNLDLLGKIWGFLKYYHPEISKGDYNWDYELFRVLPGFLNVSDNKERDRVLLEWIEKYGTVEVCSRCKTTADDAFLKPDLDWINKSTLSPELKNKLHYIRQNRHQGAHYYIGGAGKVGNPEFKHENPYSEMPYPDEGFRLLALYRYWNMIQYYFPYKHLIAKNWNNTLKEYIPRFIHAEDELEYELTALQIIGDIQDTHANIRQGDNAIQDWKGAFYAPVQVKFIENKLVVIDYYDDRMKTVAGLEKGDIITKINGKPVEILVEEKKPYYPASNYPTQLRNIARDILRSKKDTLRINYIRNKEELSKTLQLYHRDTLHMEYWYARGKSDKSYKPLNGNVGYITLKSITDKDINDIKKQFKEVKGIIVDIRNYPNTFVPFSLGSFFTSQLSPFVKFTKANFDNPGEFTFTSPLKIPPKGKNFQGKVVVLVNEDSQSQSEYTAMAFRAGDNVTIVGSTTAGADGNISDIHLPGGLVTCISGIGVYYPDGTETQQVGIVPDIEALPTIKGVKEGRDEVLEKAIEIINKD</sequence>
<evidence type="ECO:0000259" key="1">
    <source>
        <dbReference type="SMART" id="SM00245"/>
    </source>
</evidence>
<protein>
    <submittedName>
        <fullName evidence="2">Peptidase S41</fullName>
    </submittedName>
</protein>
<dbReference type="RefSeq" id="WP_123215625.1">
    <property type="nucleotide sequence ID" value="NZ_RJTM01000059.1"/>
</dbReference>
<dbReference type="GO" id="GO:0006508">
    <property type="term" value="P:proteolysis"/>
    <property type="evidence" value="ECO:0007669"/>
    <property type="project" value="InterPro"/>
</dbReference>
<name>A0A3N0ELA8_SINP1</name>
<feature type="domain" description="Tail specific protease" evidence="1">
    <location>
        <begin position="509"/>
        <end position="709"/>
    </location>
</feature>
<dbReference type="Gene3D" id="3.90.226.10">
    <property type="entry name" value="2-enoyl-CoA Hydratase, Chain A, domain 1"/>
    <property type="match status" value="1"/>
</dbReference>
<dbReference type="SUPFAM" id="SSF50156">
    <property type="entry name" value="PDZ domain-like"/>
    <property type="match status" value="1"/>
</dbReference>
<evidence type="ECO:0000313" key="2">
    <source>
        <dbReference type="EMBL" id="RNL88527.1"/>
    </source>
</evidence>
<dbReference type="SMART" id="SM00245">
    <property type="entry name" value="TSPc"/>
    <property type="match status" value="1"/>
</dbReference>
<dbReference type="Gene3D" id="3.30.750.44">
    <property type="match status" value="1"/>
</dbReference>
<dbReference type="Proteomes" id="UP000267469">
    <property type="component" value="Unassembled WGS sequence"/>
</dbReference>
<dbReference type="CDD" id="cd07562">
    <property type="entry name" value="Peptidase_S41_TRI"/>
    <property type="match status" value="1"/>
</dbReference>
<reference evidence="2 3" key="1">
    <citation type="submission" date="2018-10" db="EMBL/GenBank/DDBJ databases">
        <title>Sinomicrobium pectinilyticum sp. nov., a pectinase-producing bacterium isolated from alkaline and saline soil, and emended description of the genus Sinomicrobium.</title>
        <authorList>
            <person name="Cheng B."/>
            <person name="Li C."/>
            <person name="Lai Q."/>
            <person name="Du M."/>
            <person name="Shao Z."/>
            <person name="Xu P."/>
            <person name="Yang C."/>
        </authorList>
    </citation>
    <scope>NUCLEOTIDE SEQUENCE [LARGE SCALE GENOMIC DNA]</scope>
    <source>
        <strain evidence="2 3">5DNS001</strain>
    </source>
</reference>
<evidence type="ECO:0000313" key="3">
    <source>
        <dbReference type="Proteomes" id="UP000267469"/>
    </source>
</evidence>
<dbReference type="PANTHER" id="PTHR32060">
    <property type="entry name" value="TAIL-SPECIFIC PROTEASE"/>
    <property type="match status" value="1"/>
</dbReference>
<accession>A0A3N0ELA8</accession>
<keyword evidence="3" id="KW-1185">Reference proteome</keyword>
<dbReference type="Gene3D" id="2.60.120.260">
    <property type="entry name" value="Galactose-binding domain-like"/>
    <property type="match status" value="1"/>
</dbReference>
<dbReference type="OrthoDB" id="5379939at2"/>
<dbReference type="GO" id="GO:0004175">
    <property type="term" value="F:endopeptidase activity"/>
    <property type="evidence" value="ECO:0007669"/>
    <property type="project" value="TreeGrafter"/>
</dbReference>
<dbReference type="GO" id="GO:0008236">
    <property type="term" value="F:serine-type peptidase activity"/>
    <property type="evidence" value="ECO:0007669"/>
    <property type="project" value="InterPro"/>
</dbReference>
<dbReference type="InterPro" id="IPR029045">
    <property type="entry name" value="ClpP/crotonase-like_dom_sf"/>
</dbReference>
<dbReference type="GO" id="GO:0007165">
    <property type="term" value="P:signal transduction"/>
    <property type="evidence" value="ECO:0007669"/>
    <property type="project" value="TreeGrafter"/>
</dbReference>
<dbReference type="Pfam" id="PF03572">
    <property type="entry name" value="Peptidase_S41"/>
    <property type="match status" value="1"/>
</dbReference>
<comment type="caution">
    <text evidence="2">The sequence shown here is derived from an EMBL/GenBank/DDBJ whole genome shotgun (WGS) entry which is preliminary data.</text>
</comment>
<dbReference type="InterPro" id="IPR036034">
    <property type="entry name" value="PDZ_sf"/>
</dbReference>
<proteinExistence type="predicted"/>
<dbReference type="Gene3D" id="2.30.42.10">
    <property type="match status" value="1"/>
</dbReference>
<gene>
    <name evidence="2" type="ORF">ED312_08755</name>
</gene>
<dbReference type="EMBL" id="RJTM01000059">
    <property type="protein sequence ID" value="RNL88527.1"/>
    <property type="molecule type" value="Genomic_DNA"/>
</dbReference>
<dbReference type="InterPro" id="IPR005151">
    <property type="entry name" value="Tail-specific_protease"/>
</dbReference>
<dbReference type="PANTHER" id="PTHR32060:SF30">
    <property type="entry name" value="CARBOXY-TERMINAL PROCESSING PROTEASE CTPA"/>
    <property type="match status" value="1"/>
</dbReference>
<organism evidence="2 3">
    <name type="scientific">Sinomicrobium pectinilyticum</name>
    <dbReference type="NCBI Taxonomy" id="1084421"/>
    <lineage>
        <taxon>Bacteria</taxon>
        <taxon>Pseudomonadati</taxon>
        <taxon>Bacteroidota</taxon>
        <taxon>Flavobacteriia</taxon>
        <taxon>Flavobacteriales</taxon>
        <taxon>Flavobacteriaceae</taxon>
        <taxon>Sinomicrobium</taxon>
    </lineage>
</organism>
<dbReference type="GO" id="GO:0030288">
    <property type="term" value="C:outer membrane-bounded periplasmic space"/>
    <property type="evidence" value="ECO:0007669"/>
    <property type="project" value="TreeGrafter"/>
</dbReference>
<dbReference type="AlphaFoldDB" id="A0A3N0ELA8"/>
<dbReference type="SUPFAM" id="SSF52096">
    <property type="entry name" value="ClpP/crotonase"/>
    <property type="match status" value="1"/>
</dbReference>